<dbReference type="AlphaFoldDB" id="A0AAU4K2J0"/>
<dbReference type="Proteomes" id="UP001432128">
    <property type="component" value="Chromosome"/>
</dbReference>
<keyword evidence="1" id="KW-0812">Transmembrane</keyword>
<proteinExistence type="predicted"/>
<dbReference type="EMBL" id="CP108021">
    <property type="protein sequence ID" value="WUM20291.1"/>
    <property type="molecule type" value="Genomic_DNA"/>
</dbReference>
<keyword evidence="1" id="KW-0472">Membrane</keyword>
<organism evidence="2 3">
    <name type="scientific">Williamsia herbipolensis</name>
    <dbReference type="NCBI Taxonomy" id="1603258"/>
    <lineage>
        <taxon>Bacteria</taxon>
        <taxon>Bacillati</taxon>
        <taxon>Actinomycetota</taxon>
        <taxon>Actinomycetes</taxon>
        <taxon>Mycobacteriales</taxon>
        <taxon>Nocardiaceae</taxon>
        <taxon>Williamsia</taxon>
    </lineage>
</organism>
<feature type="transmembrane region" description="Helical" evidence="1">
    <location>
        <begin position="6"/>
        <end position="25"/>
    </location>
</feature>
<reference evidence="2 3" key="1">
    <citation type="submission" date="2022-10" db="EMBL/GenBank/DDBJ databases">
        <title>The complete genomes of actinobacterial strains from the NBC collection.</title>
        <authorList>
            <person name="Joergensen T.S."/>
            <person name="Alvarez Arevalo M."/>
            <person name="Sterndorff E.B."/>
            <person name="Faurdal D."/>
            <person name="Vuksanovic O."/>
            <person name="Mourched A.-S."/>
            <person name="Charusanti P."/>
            <person name="Shaw S."/>
            <person name="Blin K."/>
            <person name="Weber T."/>
        </authorList>
    </citation>
    <scope>NUCLEOTIDE SEQUENCE [LARGE SCALE GENOMIC DNA]</scope>
    <source>
        <strain evidence="2 3">NBC_00319</strain>
    </source>
</reference>
<evidence type="ECO:0000256" key="1">
    <source>
        <dbReference type="SAM" id="Phobius"/>
    </source>
</evidence>
<protein>
    <submittedName>
        <fullName evidence="2">DUF2550 domain-containing protein</fullName>
    </submittedName>
</protein>
<evidence type="ECO:0000313" key="2">
    <source>
        <dbReference type="EMBL" id="WUM20291.1"/>
    </source>
</evidence>
<keyword evidence="1" id="KW-1133">Transmembrane helix</keyword>
<sequence length="146" mass="15873">MNTTTVVVTIAVALAVLAVGMVVVVGSRVNRLRNSGTAVLLRPLPAGPDQGWRHGIVRYDDNTMVFYRLSSLRTGPSEVIARQSIETRGRRRPQGTEVDVIDAMTIVEIGADGADYELAMAPGAITAFQSWVESRPPVRSQRRRSA</sequence>
<evidence type="ECO:0000313" key="3">
    <source>
        <dbReference type="Proteomes" id="UP001432128"/>
    </source>
</evidence>
<accession>A0AAU4K2J0</accession>
<dbReference type="KEGG" id="whr:OG579_21910"/>
<dbReference type="Pfam" id="PF10739">
    <property type="entry name" value="DUF2550"/>
    <property type="match status" value="1"/>
</dbReference>
<keyword evidence="3" id="KW-1185">Reference proteome</keyword>
<dbReference type="InterPro" id="IPR019675">
    <property type="entry name" value="DUF2550"/>
</dbReference>
<dbReference type="RefSeq" id="WP_045822307.1">
    <property type="nucleotide sequence ID" value="NZ_CP108021.1"/>
</dbReference>
<name>A0AAU4K2J0_9NOCA</name>
<gene>
    <name evidence="2" type="ORF">OG579_21910</name>
</gene>